<evidence type="ECO:0000313" key="11">
    <source>
        <dbReference type="Proteomes" id="UP000276133"/>
    </source>
</evidence>
<keyword evidence="7" id="KW-0807">Transducer</keyword>
<dbReference type="PRINTS" id="PR00237">
    <property type="entry name" value="GPCRRHODOPSN"/>
</dbReference>
<reference evidence="10 11" key="1">
    <citation type="journal article" date="2018" name="Sci. Rep.">
        <title>Genomic signatures of local adaptation to the degree of environmental predictability in rotifers.</title>
        <authorList>
            <person name="Franch-Gras L."/>
            <person name="Hahn C."/>
            <person name="Garcia-Roger E.M."/>
            <person name="Carmona M.J."/>
            <person name="Serra M."/>
            <person name="Gomez A."/>
        </authorList>
    </citation>
    <scope>NUCLEOTIDE SEQUENCE [LARGE SCALE GENOMIC DNA]</scope>
    <source>
        <strain evidence="10">HYR1</strain>
    </source>
</reference>
<feature type="transmembrane region" description="Helical" evidence="8">
    <location>
        <begin position="324"/>
        <end position="346"/>
    </location>
</feature>
<feature type="transmembrane region" description="Helical" evidence="8">
    <location>
        <begin position="158"/>
        <end position="178"/>
    </location>
</feature>
<name>A0A3M7P6J1_BRAPC</name>
<dbReference type="GO" id="GO:0004930">
    <property type="term" value="F:G protein-coupled receptor activity"/>
    <property type="evidence" value="ECO:0007669"/>
    <property type="project" value="UniProtKB-KW"/>
</dbReference>
<dbReference type="PANTHER" id="PTHR24243">
    <property type="entry name" value="G-PROTEIN COUPLED RECEPTOR"/>
    <property type="match status" value="1"/>
</dbReference>
<evidence type="ECO:0000256" key="4">
    <source>
        <dbReference type="ARBA" id="ARBA00023040"/>
    </source>
</evidence>
<keyword evidence="11" id="KW-1185">Reference proteome</keyword>
<organism evidence="10 11">
    <name type="scientific">Brachionus plicatilis</name>
    <name type="common">Marine rotifer</name>
    <name type="synonym">Brachionus muelleri</name>
    <dbReference type="NCBI Taxonomy" id="10195"/>
    <lineage>
        <taxon>Eukaryota</taxon>
        <taxon>Metazoa</taxon>
        <taxon>Spiralia</taxon>
        <taxon>Gnathifera</taxon>
        <taxon>Rotifera</taxon>
        <taxon>Eurotatoria</taxon>
        <taxon>Monogononta</taxon>
        <taxon>Pseudotrocha</taxon>
        <taxon>Ploima</taxon>
        <taxon>Brachionidae</taxon>
        <taxon>Brachionus</taxon>
    </lineage>
</organism>
<comment type="caution">
    <text evidence="10">The sequence shown here is derived from an EMBL/GenBank/DDBJ whole genome shotgun (WGS) entry which is preliminary data.</text>
</comment>
<keyword evidence="6 10" id="KW-0675">Receptor</keyword>
<evidence type="ECO:0000259" key="9">
    <source>
        <dbReference type="PROSITE" id="PS50262"/>
    </source>
</evidence>
<dbReference type="PANTHER" id="PTHR24243:SF230">
    <property type="entry name" value="G-PROTEIN COUPLED RECEPTORS FAMILY 1 PROFILE DOMAIN-CONTAINING PROTEIN"/>
    <property type="match status" value="1"/>
</dbReference>
<keyword evidence="5 8" id="KW-0472">Membrane</keyword>
<keyword evidence="4" id="KW-0297">G-protein coupled receptor</keyword>
<dbReference type="EMBL" id="REGN01012966">
    <property type="protein sequence ID" value="RMZ94559.1"/>
    <property type="molecule type" value="Genomic_DNA"/>
</dbReference>
<evidence type="ECO:0000256" key="5">
    <source>
        <dbReference type="ARBA" id="ARBA00023136"/>
    </source>
</evidence>
<dbReference type="InterPro" id="IPR000276">
    <property type="entry name" value="GPCR_Rhodpsn"/>
</dbReference>
<evidence type="ECO:0000256" key="2">
    <source>
        <dbReference type="ARBA" id="ARBA00022692"/>
    </source>
</evidence>
<feature type="non-terminal residue" evidence="10">
    <location>
        <position position="1"/>
    </location>
</feature>
<accession>A0A3M7P6J1</accession>
<feature type="transmembrane region" description="Helical" evidence="8">
    <location>
        <begin position="235"/>
        <end position="258"/>
    </location>
</feature>
<dbReference type="GO" id="GO:0005886">
    <property type="term" value="C:plasma membrane"/>
    <property type="evidence" value="ECO:0007669"/>
    <property type="project" value="TreeGrafter"/>
</dbReference>
<gene>
    <name evidence="10" type="ORF">BpHYR1_043475</name>
</gene>
<keyword evidence="2 8" id="KW-0812">Transmembrane</keyword>
<feature type="transmembrane region" description="Helical" evidence="8">
    <location>
        <begin position="288"/>
        <end position="312"/>
    </location>
</feature>
<dbReference type="SUPFAM" id="SSF81321">
    <property type="entry name" value="Family A G protein-coupled receptor-like"/>
    <property type="match status" value="1"/>
</dbReference>
<dbReference type="AlphaFoldDB" id="A0A3M7P6J1"/>
<evidence type="ECO:0000256" key="6">
    <source>
        <dbReference type="ARBA" id="ARBA00023170"/>
    </source>
</evidence>
<dbReference type="PROSITE" id="PS50262">
    <property type="entry name" value="G_PROTEIN_RECEP_F1_2"/>
    <property type="match status" value="1"/>
</dbReference>
<evidence type="ECO:0000256" key="3">
    <source>
        <dbReference type="ARBA" id="ARBA00022989"/>
    </source>
</evidence>
<feature type="transmembrane region" description="Helical" evidence="8">
    <location>
        <begin position="116"/>
        <end position="137"/>
    </location>
</feature>
<dbReference type="Proteomes" id="UP000276133">
    <property type="component" value="Unassembled WGS sequence"/>
</dbReference>
<evidence type="ECO:0000256" key="8">
    <source>
        <dbReference type="SAM" id="Phobius"/>
    </source>
</evidence>
<proteinExistence type="predicted"/>
<feature type="transmembrane region" description="Helical" evidence="8">
    <location>
        <begin position="76"/>
        <end position="104"/>
    </location>
</feature>
<evidence type="ECO:0000313" key="10">
    <source>
        <dbReference type="EMBL" id="RMZ94559.1"/>
    </source>
</evidence>
<dbReference type="InterPro" id="IPR017452">
    <property type="entry name" value="GPCR_Rhodpsn_7TM"/>
</dbReference>
<protein>
    <submittedName>
        <fullName evidence="10">FMRFamide receptor-like</fullName>
    </submittedName>
</protein>
<dbReference type="Pfam" id="PF00001">
    <property type="entry name" value="7tm_1"/>
    <property type="match status" value="1"/>
</dbReference>
<evidence type="ECO:0000256" key="1">
    <source>
        <dbReference type="ARBA" id="ARBA00004141"/>
    </source>
</evidence>
<feature type="domain" description="G-protein coupled receptors family 1 profile" evidence="9">
    <location>
        <begin position="56"/>
        <end position="344"/>
    </location>
</feature>
<dbReference type="Gene3D" id="1.20.1070.10">
    <property type="entry name" value="Rhodopsin 7-helix transmembrane proteins"/>
    <property type="match status" value="1"/>
</dbReference>
<dbReference type="OrthoDB" id="9983318at2759"/>
<evidence type="ECO:0000256" key="7">
    <source>
        <dbReference type="ARBA" id="ARBA00023224"/>
    </source>
</evidence>
<sequence length="374" mass="42803">DVLNKRRDKKAPKMIEKFNMTESQNQAEKLVSFEDYFDPSFPRWISIALLFIGLFGNSLCLVIFSHKSMRKHSTFIYLAFLSMVDLTVLTLGLGEIILISYFHLVVRNKSLIICRILSFFIYGSTHLSSFIIASVSIDRAIATNMINFSKTYCTPKTAFKIIFFNIFLTAVINFHNLIFMGHTEPTEIANASLASGLDYLSQNLTKSLLTSCICGSKKDTLYDKFLDPVFKWVDLLSYAIIPFIIMAICTFLITRVLFLSNKRLNRNKKQSKSLLKKPNHKSNKAKHLTYTLITLNCLFFCLVSPLLAVLIILKGKETDGRNKIVINIVYLLAYSNHSFNFVLYGFSSPPFRELCIKLFRIKKDKLKTSCLTCK</sequence>
<comment type="subcellular location">
    <subcellularLocation>
        <location evidence="1">Membrane</location>
        <topology evidence="1">Multi-pass membrane protein</topology>
    </subcellularLocation>
</comment>
<keyword evidence="3 8" id="KW-1133">Transmembrane helix</keyword>
<feature type="transmembrane region" description="Helical" evidence="8">
    <location>
        <begin position="44"/>
        <end position="64"/>
    </location>
</feature>